<organism evidence="1 2">
    <name type="scientific">Prunus dulcis</name>
    <name type="common">Almond</name>
    <name type="synonym">Amygdalus dulcis</name>
    <dbReference type="NCBI Taxonomy" id="3755"/>
    <lineage>
        <taxon>Eukaryota</taxon>
        <taxon>Viridiplantae</taxon>
        <taxon>Streptophyta</taxon>
        <taxon>Embryophyta</taxon>
        <taxon>Tracheophyta</taxon>
        <taxon>Spermatophyta</taxon>
        <taxon>Magnoliopsida</taxon>
        <taxon>eudicotyledons</taxon>
        <taxon>Gunneridae</taxon>
        <taxon>Pentapetalae</taxon>
        <taxon>rosids</taxon>
        <taxon>fabids</taxon>
        <taxon>Rosales</taxon>
        <taxon>Rosaceae</taxon>
        <taxon>Amygdaloideae</taxon>
        <taxon>Amygdaleae</taxon>
        <taxon>Prunus</taxon>
    </lineage>
</organism>
<proteinExistence type="predicted"/>
<reference evidence="1 2" key="1">
    <citation type="journal article" date="2022" name="G3 (Bethesda)">
        <title>Whole-genome sequence and methylome profiling of the almond [Prunus dulcis (Mill.) D.A. Webb] cultivar 'Nonpareil'.</title>
        <authorList>
            <person name="D'Amico-Willman K.M."/>
            <person name="Ouma W.Z."/>
            <person name="Meulia T."/>
            <person name="Sideli G.M."/>
            <person name="Gradziel T.M."/>
            <person name="Fresnedo-Ramirez J."/>
        </authorList>
    </citation>
    <scope>NUCLEOTIDE SEQUENCE [LARGE SCALE GENOMIC DNA]</scope>
    <source>
        <strain evidence="1">Clone GOH B32 T37-40</strain>
    </source>
</reference>
<sequence length="391" mass="45536">MAWQPIESNGSESVNQEPYLKRDVVVETIDMCEGAHEHFTKNPNEFRKFVEEAEKPLYPGCHKHTKFSGLVKLYNLKARHGMTDNCFSNMLIEVGDLLPIGQELLSSMYKAKKTLNALGLKYEKIHTCYNNCILYRNKYNDLTTCPKCGLSRWKVTRKNVERKGVLAKVLWYFPSFPRFKRMFKSFETSKSLTWHDESIKKNGRLRHPADSPSWKMVDHMWPDFACEPRNLRLAISSDGIDPHSSLSNRYSCWPVILVTHNLPSELCMKRKFMILTLLISGPRQPGNDIDVQLEPLVEDLRTLWDGVKGVYDFFRQQSFTLKAVLLWTINDFPAYGNLSGCTTKGYYACPICGDKTYAERLEHENKMAFTTHRRFLSRYHPYRKLSEDFKL</sequence>
<dbReference type="AlphaFoldDB" id="A0AAD4W9C8"/>
<evidence type="ECO:0000313" key="1">
    <source>
        <dbReference type="EMBL" id="KAI5337966.1"/>
    </source>
</evidence>
<dbReference type="PANTHER" id="PTHR10775:SF180">
    <property type="entry name" value="TRANSPOSON, EN_SPM-LIKE, TRANSPOSASE-ASSOCIATED DOMAIN PROTEIN-RELATED"/>
    <property type="match status" value="1"/>
</dbReference>
<accession>A0AAD4W9C8</accession>
<protein>
    <recommendedName>
        <fullName evidence="3">Transposase</fullName>
    </recommendedName>
</protein>
<keyword evidence="2" id="KW-1185">Reference proteome</keyword>
<dbReference type="EMBL" id="JAJFAZ020000003">
    <property type="protein sequence ID" value="KAI5337966.1"/>
    <property type="molecule type" value="Genomic_DNA"/>
</dbReference>
<evidence type="ECO:0008006" key="3">
    <source>
        <dbReference type="Google" id="ProtNLM"/>
    </source>
</evidence>
<dbReference type="Proteomes" id="UP001054821">
    <property type="component" value="Chromosome 3"/>
</dbReference>
<evidence type="ECO:0000313" key="2">
    <source>
        <dbReference type="Proteomes" id="UP001054821"/>
    </source>
</evidence>
<name>A0AAD4W9C8_PRUDU</name>
<dbReference type="Pfam" id="PF02992">
    <property type="entry name" value="Transposase_21"/>
    <property type="match status" value="1"/>
</dbReference>
<dbReference type="InterPro" id="IPR004242">
    <property type="entry name" value="Transposase_21"/>
</dbReference>
<dbReference type="PANTHER" id="PTHR10775">
    <property type="entry name" value="OS08G0208400 PROTEIN"/>
    <property type="match status" value="1"/>
</dbReference>
<comment type="caution">
    <text evidence="1">The sequence shown here is derived from an EMBL/GenBank/DDBJ whole genome shotgun (WGS) entry which is preliminary data.</text>
</comment>
<gene>
    <name evidence="1" type="ORF">L3X38_017237</name>
</gene>